<proteinExistence type="predicted"/>
<sequence>MTPLQRLYRTKLTLLAVILTGLGAAFLIASRQADLSAAVPWLMWLPLSEIGSTLFGSGLIVVAFNYISEADADERANERLRKVLKEEAPAIRDAVIDGFAFAPDALTAVASPETLDRVVRNTLAIQLGDQAMADDLYADLRHQVTTATERRHDMRVSVSLSPWDKGPVSGHGSMFVATIRREYRAELAETTRRFACTSSPDEYRELLLDPTNAVAWYFEPVAGLDAASPGVFELLDFTVDGRPRPTRRSKRSGGQSFTVTLDAQTGTDHEVEIAYTYRVLVQQHGHVLYLDFGAPCKGVDIDFTYADCGIRHVNVLDFIAGAQPTRITRGPKGTSSPSVGVRYDGWVFPKSGVAFGWVLDRELAHF</sequence>
<feature type="transmembrane region" description="Helical" evidence="1">
    <location>
        <begin position="41"/>
        <end position="67"/>
    </location>
</feature>
<evidence type="ECO:0000313" key="2">
    <source>
        <dbReference type="EMBL" id="ABD10272.1"/>
    </source>
</evidence>
<protein>
    <submittedName>
        <fullName evidence="2">Uncharacterized protein</fullName>
    </submittedName>
</protein>
<dbReference type="EMBL" id="CP000249">
    <property type="protein sequence ID" value="ABD10272.1"/>
    <property type="molecule type" value="Genomic_DNA"/>
</dbReference>
<evidence type="ECO:0000256" key="1">
    <source>
        <dbReference type="SAM" id="Phobius"/>
    </source>
</evidence>
<feature type="transmembrane region" description="Helical" evidence="1">
    <location>
        <begin position="12"/>
        <end position="29"/>
    </location>
</feature>
<keyword evidence="1" id="KW-0812">Transmembrane</keyword>
<dbReference type="OrthoDB" id="3453448at2"/>
<dbReference type="AlphaFoldDB" id="Q2JEM0"/>
<dbReference type="Proteomes" id="UP000001937">
    <property type="component" value="Chromosome"/>
</dbReference>
<reference evidence="2 3" key="1">
    <citation type="journal article" date="2007" name="Genome Res.">
        <title>Genome characteristics of facultatively symbiotic Frankia sp. strains reflect host range and host plant biogeography.</title>
        <authorList>
            <person name="Normand P."/>
            <person name="Lapierre P."/>
            <person name="Tisa L.S."/>
            <person name="Gogarten J.P."/>
            <person name="Alloisio N."/>
            <person name="Bagnarol E."/>
            <person name="Bassi C.A."/>
            <person name="Berry A.M."/>
            <person name="Bickhart D.M."/>
            <person name="Choisne N."/>
            <person name="Couloux A."/>
            <person name="Cournoyer B."/>
            <person name="Cruveiller S."/>
            <person name="Daubin V."/>
            <person name="Demange N."/>
            <person name="Francino M.P."/>
            <person name="Goltsman E."/>
            <person name="Huang Y."/>
            <person name="Kopp O.R."/>
            <person name="Labarre L."/>
            <person name="Lapidus A."/>
            <person name="Lavire C."/>
            <person name="Marechal J."/>
            <person name="Martinez M."/>
            <person name="Mastronunzio J.E."/>
            <person name="Mullin B.C."/>
            <person name="Niemann J."/>
            <person name="Pujic P."/>
            <person name="Rawnsley T."/>
            <person name="Rouy Z."/>
            <person name="Schenowitz C."/>
            <person name="Sellstedt A."/>
            <person name="Tavares F."/>
            <person name="Tomkins J.P."/>
            <person name="Vallenet D."/>
            <person name="Valverde C."/>
            <person name="Wall L.G."/>
            <person name="Wang Y."/>
            <person name="Medigue C."/>
            <person name="Benson D.R."/>
        </authorList>
    </citation>
    <scope>NUCLEOTIDE SEQUENCE [LARGE SCALE GENOMIC DNA]</scope>
    <source>
        <strain evidence="3">DSM 45818 / CECT 9043 / CcI3</strain>
    </source>
</reference>
<keyword evidence="3" id="KW-1185">Reference proteome</keyword>
<evidence type="ECO:0000313" key="3">
    <source>
        <dbReference type="Proteomes" id="UP000001937"/>
    </source>
</evidence>
<dbReference type="eggNOG" id="COG0787">
    <property type="taxonomic scope" value="Bacteria"/>
</dbReference>
<gene>
    <name evidence="2" type="ordered locus">Francci3_0888</name>
</gene>
<dbReference type="RefSeq" id="WP_011435340.1">
    <property type="nucleotide sequence ID" value="NC_007777.1"/>
</dbReference>
<accession>Q2JEM0</accession>
<keyword evidence="1" id="KW-1133">Transmembrane helix</keyword>
<keyword evidence="1" id="KW-0472">Membrane</keyword>
<organism evidence="2 3">
    <name type="scientific">Frankia casuarinae (strain DSM 45818 / CECT 9043 / HFP020203 / CcI3)</name>
    <dbReference type="NCBI Taxonomy" id="106370"/>
    <lineage>
        <taxon>Bacteria</taxon>
        <taxon>Bacillati</taxon>
        <taxon>Actinomycetota</taxon>
        <taxon>Actinomycetes</taxon>
        <taxon>Frankiales</taxon>
        <taxon>Frankiaceae</taxon>
        <taxon>Frankia</taxon>
    </lineage>
</organism>
<dbReference type="KEGG" id="fra:Francci3_0888"/>
<dbReference type="HOGENOM" id="CLU_796036_0_0_11"/>
<name>Q2JEM0_FRACC</name>